<dbReference type="InterPro" id="IPR008271">
    <property type="entry name" value="Ser/Thr_kinase_AS"/>
</dbReference>
<dbReference type="InterPro" id="IPR033701">
    <property type="entry name" value="POLO_box_1"/>
</dbReference>
<name>A0A7S0KZ24_9STRA</name>
<dbReference type="InterPro" id="IPR033695">
    <property type="entry name" value="POLO_box_2"/>
</dbReference>
<dbReference type="PROSITE" id="PS50078">
    <property type="entry name" value="POLO_BOX"/>
    <property type="match status" value="2"/>
</dbReference>
<dbReference type="InterPro" id="IPR000719">
    <property type="entry name" value="Prot_kinase_dom"/>
</dbReference>
<dbReference type="AlphaFoldDB" id="A0A7S0KZ24"/>
<dbReference type="InterPro" id="IPR036947">
    <property type="entry name" value="POLO_box_dom_sf"/>
</dbReference>
<feature type="compositionally biased region" description="Basic and acidic residues" evidence="9">
    <location>
        <begin position="676"/>
        <end position="693"/>
    </location>
</feature>
<keyword evidence="5 8" id="KW-0418">Kinase</keyword>
<dbReference type="Pfam" id="PF00069">
    <property type="entry name" value="Pkinase"/>
    <property type="match status" value="1"/>
</dbReference>
<evidence type="ECO:0000256" key="7">
    <source>
        <dbReference type="PROSITE-ProRule" id="PRU10141"/>
    </source>
</evidence>
<evidence type="ECO:0000256" key="9">
    <source>
        <dbReference type="SAM" id="MobiDB-lite"/>
    </source>
</evidence>
<feature type="region of interest" description="Disordered" evidence="9">
    <location>
        <begin position="446"/>
        <end position="500"/>
    </location>
</feature>
<feature type="compositionally biased region" description="Low complexity" evidence="9">
    <location>
        <begin position="572"/>
        <end position="584"/>
    </location>
</feature>
<comment type="catalytic activity">
    <reaction evidence="8">
        <text>L-threonyl-[protein] + ATP = O-phospho-L-threonyl-[protein] + ADP + H(+)</text>
        <dbReference type="Rhea" id="RHEA:46608"/>
        <dbReference type="Rhea" id="RHEA-COMP:11060"/>
        <dbReference type="Rhea" id="RHEA-COMP:11605"/>
        <dbReference type="ChEBI" id="CHEBI:15378"/>
        <dbReference type="ChEBI" id="CHEBI:30013"/>
        <dbReference type="ChEBI" id="CHEBI:30616"/>
        <dbReference type="ChEBI" id="CHEBI:61977"/>
        <dbReference type="ChEBI" id="CHEBI:456216"/>
        <dbReference type="EC" id="2.7.11.21"/>
    </reaction>
</comment>
<feature type="compositionally biased region" description="Basic and acidic residues" evidence="9">
    <location>
        <begin position="123"/>
        <end position="137"/>
    </location>
</feature>
<protein>
    <recommendedName>
        <fullName evidence="8">Serine/threonine-protein kinase PLK</fullName>
        <ecNumber evidence="8">2.7.11.21</ecNumber>
    </recommendedName>
    <alternativeName>
        <fullName evidence="8">Polo-like kinase</fullName>
    </alternativeName>
</protein>
<dbReference type="EC" id="2.7.11.21" evidence="8"/>
<feature type="region of interest" description="Disordered" evidence="9">
    <location>
        <begin position="1"/>
        <end position="26"/>
    </location>
</feature>
<organism evidence="12">
    <name type="scientific">Asterionellopsis glacialis</name>
    <dbReference type="NCBI Taxonomy" id="33640"/>
    <lineage>
        <taxon>Eukaryota</taxon>
        <taxon>Sar</taxon>
        <taxon>Stramenopiles</taxon>
        <taxon>Ochrophyta</taxon>
        <taxon>Bacillariophyta</taxon>
        <taxon>Fragilariophyceae</taxon>
        <taxon>Fragilariophycidae</taxon>
        <taxon>Fragilariales</taxon>
        <taxon>Fragilariaceae</taxon>
        <taxon>Asterionellopsis</taxon>
    </lineage>
</organism>
<dbReference type="SUPFAM" id="SSF56112">
    <property type="entry name" value="Protein kinase-like (PK-like)"/>
    <property type="match status" value="1"/>
</dbReference>
<dbReference type="Gene3D" id="3.30.200.20">
    <property type="entry name" value="Phosphorylase Kinase, domain 1"/>
    <property type="match status" value="1"/>
</dbReference>
<dbReference type="PROSITE" id="PS00107">
    <property type="entry name" value="PROTEIN_KINASE_ATP"/>
    <property type="match status" value="1"/>
</dbReference>
<feature type="domain" description="POLO box" evidence="11">
    <location>
        <begin position="630"/>
        <end position="721"/>
    </location>
</feature>
<feature type="compositionally biased region" description="Low complexity" evidence="9">
    <location>
        <begin position="457"/>
        <end position="468"/>
    </location>
</feature>
<dbReference type="PROSITE" id="PS00108">
    <property type="entry name" value="PROTEIN_KINASE_ST"/>
    <property type="match status" value="1"/>
</dbReference>
<dbReference type="EMBL" id="HBEX01000972">
    <property type="protein sequence ID" value="CAD8595824.1"/>
    <property type="molecule type" value="Transcribed_RNA"/>
</dbReference>
<accession>A0A7S0KZ24</accession>
<sequence length="833" mass="93796">MARVNSTGRLPLQNRNPNTMSAGGLSTDIDYVSKDAIGSSRSENIKRVSIAGYNDSDRLNSSTHASTGAPAVNQIPRASTTSNGSNNRKPTLSRAESAPIPKPGDTGRHSSKMSLAASISSQKSRESDEPMEIEEKRRKLNGEGYTVHRYIRGRLLGRGGFAKVYHCTALDTNKHYAIKIVPKSNLVKPRAKQKLQAEIKIHRTLKHKNICEYKHFFEDKTNCYILLELCHNQSMNELIKRRKRLTEPEAAFYLKQLTIAVSYMHTDRVIHRDLKLGNLFLDKELNIKVGDLGLATRLSDLEEKRKTICGTPNYIAPEVIQGSKETRGHSFEVDVWSMGVILYTVLVGKPPYEAKDVKATYQRIIANEYSFPSHVQISEHSRNLITSMLQSKPHKRPTLDEIMDHEFLTNNSFKIPDSLPSTAVRIAPEWREDNDGNLYVVESTYAENASEHRSSKSKSSMSHSSSRRQPFSRKDPNADGADRYSEQGRPSKSSGERADCGPIVRTCSAVAVASAACGTGSSPAVFEIFDESNSKQKQQMSSGKDMLEEVEKLTARTGAMSMKDMRCDKESNSPTQSSPLSPSSGDQDMQIVRSILQNINFVMEKGDALMQNNQYDPKMRPTALGGAKFWVTRYVDYTSKYGLGFLLNDGSSGVYFNDSTKAVLESDGEMFQYIERRKTSSETEEGRRPEPTVETHTLSAFPDSLQKKVTLVKHFRNYLLEQQKRAEDEGSEDLVCLDELCADPLAPLVYLKKWVRTKHAIVFRLSNHTIQIVFYDQTEILLTSDDRFITYVDKQRQRTTYILDEGLIVASPEIAKRLKYSKDILQQFVGQKR</sequence>
<dbReference type="SUPFAM" id="SSF82615">
    <property type="entry name" value="Polo-box domain"/>
    <property type="match status" value="2"/>
</dbReference>
<feature type="compositionally biased region" description="Polar residues" evidence="9">
    <location>
        <begin position="1"/>
        <end position="21"/>
    </location>
</feature>
<feature type="compositionally biased region" description="Polar residues" evidence="9">
    <location>
        <begin position="76"/>
        <end position="90"/>
    </location>
</feature>
<feature type="binding site" evidence="7">
    <location>
        <position position="179"/>
    </location>
    <ligand>
        <name>ATP</name>
        <dbReference type="ChEBI" id="CHEBI:30616"/>
    </ligand>
</feature>
<evidence type="ECO:0000256" key="8">
    <source>
        <dbReference type="RuleBase" id="RU361162"/>
    </source>
</evidence>
<keyword evidence="3" id="KW-0677">Repeat</keyword>
<keyword evidence="6 7" id="KW-0067">ATP-binding</keyword>
<feature type="region of interest" description="Disordered" evidence="9">
    <location>
        <begin position="557"/>
        <end position="588"/>
    </location>
</feature>
<dbReference type="CDD" id="cd13117">
    <property type="entry name" value="POLO_box_2"/>
    <property type="match status" value="1"/>
</dbReference>
<dbReference type="CDD" id="cd13118">
    <property type="entry name" value="POLO_box_1"/>
    <property type="match status" value="1"/>
</dbReference>
<dbReference type="Gene3D" id="1.10.510.10">
    <property type="entry name" value="Transferase(Phosphotransferase) domain 1"/>
    <property type="match status" value="1"/>
</dbReference>
<evidence type="ECO:0000259" key="10">
    <source>
        <dbReference type="PROSITE" id="PS50011"/>
    </source>
</evidence>
<gene>
    <name evidence="12" type="ORF">AGLA0713_LOCUS652</name>
</gene>
<feature type="region of interest" description="Disordered" evidence="9">
    <location>
        <begin position="676"/>
        <end position="695"/>
    </location>
</feature>
<dbReference type="GO" id="GO:0005634">
    <property type="term" value="C:nucleus"/>
    <property type="evidence" value="ECO:0007669"/>
    <property type="project" value="TreeGrafter"/>
</dbReference>
<evidence type="ECO:0000256" key="4">
    <source>
        <dbReference type="ARBA" id="ARBA00022741"/>
    </source>
</evidence>
<dbReference type="FunFam" id="3.30.1120.30:FF:000013">
    <property type="entry name" value="Serine/threonine-protein kinase PLK"/>
    <property type="match status" value="1"/>
</dbReference>
<dbReference type="InterPro" id="IPR011009">
    <property type="entry name" value="Kinase-like_dom_sf"/>
</dbReference>
<dbReference type="PROSITE" id="PS50011">
    <property type="entry name" value="PROTEIN_KINASE_DOM"/>
    <property type="match status" value="1"/>
</dbReference>
<evidence type="ECO:0000256" key="2">
    <source>
        <dbReference type="ARBA" id="ARBA00022679"/>
    </source>
</evidence>
<dbReference type="FunFam" id="1.10.510.10:FF:000571">
    <property type="entry name" value="Maternal embryonic leucine zipper kinase"/>
    <property type="match status" value="1"/>
</dbReference>
<dbReference type="InterPro" id="IPR000959">
    <property type="entry name" value="POLO_box_dom"/>
</dbReference>
<dbReference type="GO" id="GO:0004674">
    <property type="term" value="F:protein serine/threonine kinase activity"/>
    <property type="evidence" value="ECO:0007669"/>
    <property type="project" value="UniProtKB-KW"/>
</dbReference>
<feature type="domain" description="Protein kinase" evidence="10">
    <location>
        <begin position="150"/>
        <end position="408"/>
    </location>
</feature>
<feature type="compositionally biased region" description="Basic and acidic residues" evidence="9">
    <location>
        <begin position="472"/>
        <end position="486"/>
    </location>
</feature>
<evidence type="ECO:0000256" key="1">
    <source>
        <dbReference type="ARBA" id="ARBA00022527"/>
    </source>
</evidence>
<reference evidence="12" key="1">
    <citation type="submission" date="2021-01" db="EMBL/GenBank/DDBJ databases">
        <authorList>
            <person name="Corre E."/>
            <person name="Pelletier E."/>
            <person name="Niang G."/>
            <person name="Scheremetjew M."/>
            <person name="Finn R."/>
            <person name="Kale V."/>
            <person name="Holt S."/>
            <person name="Cochrane G."/>
            <person name="Meng A."/>
            <person name="Brown T."/>
            <person name="Cohen L."/>
        </authorList>
    </citation>
    <scope>NUCLEOTIDE SEQUENCE</scope>
</reference>
<evidence type="ECO:0000256" key="6">
    <source>
        <dbReference type="ARBA" id="ARBA00022840"/>
    </source>
</evidence>
<dbReference type="GO" id="GO:0005524">
    <property type="term" value="F:ATP binding"/>
    <property type="evidence" value="ECO:0007669"/>
    <property type="project" value="UniProtKB-UniRule"/>
</dbReference>
<keyword evidence="2 8" id="KW-0808">Transferase</keyword>
<evidence type="ECO:0000256" key="3">
    <source>
        <dbReference type="ARBA" id="ARBA00022737"/>
    </source>
</evidence>
<dbReference type="CDD" id="cd14099">
    <property type="entry name" value="STKc_PLK"/>
    <property type="match status" value="1"/>
</dbReference>
<comment type="similarity">
    <text evidence="8">Belongs to the protein kinase superfamily. Ser/Thr protein kinase family. CDC5/Polo subfamily.</text>
</comment>
<dbReference type="PANTHER" id="PTHR24345:SF0">
    <property type="entry name" value="CELL CYCLE SERINE_THREONINE-PROTEIN KINASE CDC5_MSD2"/>
    <property type="match status" value="1"/>
</dbReference>
<dbReference type="Gene3D" id="3.30.1120.30">
    <property type="entry name" value="POLO box domain"/>
    <property type="match status" value="2"/>
</dbReference>
<dbReference type="PANTHER" id="PTHR24345">
    <property type="entry name" value="SERINE/THREONINE-PROTEIN KINASE PLK"/>
    <property type="match status" value="1"/>
</dbReference>
<evidence type="ECO:0000259" key="11">
    <source>
        <dbReference type="PROSITE" id="PS50078"/>
    </source>
</evidence>
<dbReference type="InterPro" id="IPR017441">
    <property type="entry name" value="Protein_kinase_ATP_BS"/>
</dbReference>
<keyword evidence="4 7" id="KW-0547">Nucleotide-binding</keyword>
<dbReference type="SMART" id="SM00220">
    <property type="entry name" value="S_TKc"/>
    <property type="match status" value="1"/>
</dbReference>
<evidence type="ECO:0000256" key="5">
    <source>
        <dbReference type="ARBA" id="ARBA00022777"/>
    </source>
</evidence>
<feature type="region of interest" description="Disordered" evidence="9">
    <location>
        <begin position="54"/>
        <end position="137"/>
    </location>
</feature>
<evidence type="ECO:0000313" key="12">
    <source>
        <dbReference type="EMBL" id="CAD8595824.1"/>
    </source>
</evidence>
<dbReference type="FunFam" id="3.30.200.20:FF:000091">
    <property type="entry name" value="Serine/threonine-protein kinase PLK"/>
    <property type="match status" value="1"/>
</dbReference>
<proteinExistence type="inferred from homology"/>
<feature type="compositionally biased region" description="Low complexity" evidence="9">
    <location>
        <begin position="112"/>
        <end position="121"/>
    </location>
</feature>
<dbReference type="Pfam" id="PF00659">
    <property type="entry name" value="POLO_box"/>
    <property type="match status" value="2"/>
</dbReference>
<keyword evidence="1 8" id="KW-0723">Serine/threonine-protein kinase</keyword>
<feature type="domain" description="POLO box" evidence="11">
    <location>
        <begin position="750"/>
        <end position="830"/>
    </location>
</feature>